<evidence type="ECO:0000256" key="4">
    <source>
        <dbReference type="SAM" id="SignalP"/>
    </source>
</evidence>
<dbReference type="InterPro" id="IPR009003">
    <property type="entry name" value="Peptidase_S1_PA"/>
</dbReference>
<dbReference type="InterPro" id="IPR001940">
    <property type="entry name" value="Peptidase_S1C"/>
</dbReference>
<dbReference type="GO" id="GO:0006508">
    <property type="term" value="P:proteolysis"/>
    <property type="evidence" value="ECO:0007669"/>
    <property type="project" value="UniProtKB-KW"/>
</dbReference>
<dbReference type="RefSeq" id="WP_146407872.1">
    <property type="nucleotide sequence ID" value="NZ_SJPU01000002.1"/>
</dbReference>
<keyword evidence="4" id="KW-0732">Signal</keyword>
<evidence type="ECO:0000313" key="6">
    <source>
        <dbReference type="EMBL" id="TWU16163.1"/>
    </source>
</evidence>
<dbReference type="Gene3D" id="2.30.42.10">
    <property type="match status" value="1"/>
</dbReference>
<dbReference type="SUPFAM" id="SSF50494">
    <property type="entry name" value="Trypsin-like serine proteases"/>
    <property type="match status" value="1"/>
</dbReference>
<comment type="caution">
    <text evidence="6">The sequence shown here is derived from an EMBL/GenBank/DDBJ whole genome shotgun (WGS) entry which is preliminary data.</text>
</comment>
<keyword evidence="2 6" id="KW-0378">Hydrolase</keyword>
<dbReference type="SUPFAM" id="SSF50156">
    <property type="entry name" value="PDZ domain-like"/>
    <property type="match status" value="1"/>
</dbReference>
<name>A0A5C6BV57_9BACT</name>
<keyword evidence="3" id="KW-0720">Serine protease</keyword>
<dbReference type="EMBL" id="SJPU01000002">
    <property type="protein sequence ID" value="TWU16163.1"/>
    <property type="molecule type" value="Genomic_DNA"/>
</dbReference>
<dbReference type="PANTHER" id="PTHR45980">
    <property type="match status" value="1"/>
</dbReference>
<feature type="chain" id="PRO_5022754457" evidence="4">
    <location>
        <begin position="28"/>
        <end position="500"/>
    </location>
</feature>
<evidence type="ECO:0000256" key="1">
    <source>
        <dbReference type="ARBA" id="ARBA00022670"/>
    </source>
</evidence>
<dbReference type="Gene3D" id="3.20.190.20">
    <property type="match status" value="1"/>
</dbReference>
<gene>
    <name evidence="6" type="ORF">Poly21_33680</name>
</gene>
<dbReference type="InterPro" id="IPR046449">
    <property type="entry name" value="DEGP_PDZ_sf"/>
</dbReference>
<dbReference type="AlphaFoldDB" id="A0A5C6BV57"/>
<organism evidence="6 7">
    <name type="scientific">Allorhodopirellula heiligendammensis</name>
    <dbReference type="NCBI Taxonomy" id="2714739"/>
    <lineage>
        <taxon>Bacteria</taxon>
        <taxon>Pseudomonadati</taxon>
        <taxon>Planctomycetota</taxon>
        <taxon>Planctomycetia</taxon>
        <taxon>Pirellulales</taxon>
        <taxon>Pirellulaceae</taxon>
        <taxon>Allorhodopirellula</taxon>
    </lineage>
</organism>
<keyword evidence="7" id="KW-1185">Reference proteome</keyword>
<keyword evidence="1 6" id="KW-0645">Protease</keyword>
<evidence type="ECO:0000313" key="7">
    <source>
        <dbReference type="Proteomes" id="UP000319908"/>
    </source>
</evidence>
<dbReference type="Gene3D" id="2.40.10.10">
    <property type="entry name" value="Trypsin-like serine proteases"/>
    <property type="match status" value="2"/>
</dbReference>
<dbReference type="Pfam" id="PF17815">
    <property type="entry name" value="PDZ_3"/>
    <property type="match status" value="1"/>
</dbReference>
<evidence type="ECO:0000256" key="2">
    <source>
        <dbReference type="ARBA" id="ARBA00022801"/>
    </source>
</evidence>
<dbReference type="OrthoDB" id="9758917at2"/>
<dbReference type="Pfam" id="PF13365">
    <property type="entry name" value="Trypsin_2"/>
    <property type="match status" value="1"/>
</dbReference>
<dbReference type="InterPro" id="IPR036034">
    <property type="entry name" value="PDZ_sf"/>
</dbReference>
<proteinExistence type="predicted"/>
<dbReference type="PRINTS" id="PR00834">
    <property type="entry name" value="PROTEASES2C"/>
</dbReference>
<accession>A0A5C6BV57</accession>
<dbReference type="InterPro" id="IPR041517">
    <property type="entry name" value="DEGP_PDZ"/>
</dbReference>
<sequence length="500" mass="55270">MFKSMGGGACGWLVVGVMLAFTTRAEADVDVRQSVVRIEVTQVKPDYFEPWKRSQPSEVSGTGVIIDGNRILTNAHVVSHARKTTIQPANSARKYPAKVIGMSVAMDLAVLSVDDLDFFQGRPALEFDDELPAVKAPVNAYGFPTGGTQVSVTEGIVSRIEFDRYYYTTTGLRIQIDAALNPGNSGGPAVKDGKMVGLVFSRISSGDNIGYLIPIEEVRLFLDDIEDGHYEGKLQFWDETQTVENDALREQLKLSSDQGGVYVNRLGDGPPSGLQVGDVVTAIEGQSIDRQGKIQLRDDLRIPFAYHVQGHADRDTVEVSVLRDGKAIDLQAVFRRDTNRLIPYLGDDAPQYFIVGPLAVMPASSELAQFLAASAKWNRYLLGTRSPLLARLFDQRQFDDEELVVSAAAFLPHSITQGYADPKFGVIDKFNGQHPRNVAHFIELVRDNRDEFCVVEFAGNNTETFVFHRQSLLDATDEVLDDNGIRRRASPDLLDVWEAE</sequence>
<dbReference type="Proteomes" id="UP000319908">
    <property type="component" value="Unassembled WGS sequence"/>
</dbReference>
<protein>
    <submittedName>
        <fullName evidence="6">Serine protease HtrA-like protein</fullName>
        <ecNumber evidence="6">3.4.21.-</ecNumber>
    </submittedName>
</protein>
<feature type="signal peptide" evidence="4">
    <location>
        <begin position="1"/>
        <end position="27"/>
    </location>
</feature>
<dbReference type="GO" id="GO:0004252">
    <property type="term" value="F:serine-type endopeptidase activity"/>
    <property type="evidence" value="ECO:0007669"/>
    <property type="project" value="InterPro"/>
</dbReference>
<dbReference type="PANTHER" id="PTHR45980:SF9">
    <property type="entry name" value="PROTEASE DO-LIKE 10, MITOCHONDRIAL-RELATED"/>
    <property type="match status" value="1"/>
</dbReference>
<evidence type="ECO:0000259" key="5">
    <source>
        <dbReference type="Pfam" id="PF17815"/>
    </source>
</evidence>
<reference evidence="6 7" key="1">
    <citation type="journal article" date="2020" name="Antonie Van Leeuwenhoek">
        <title>Rhodopirellula heiligendammensis sp. nov., Rhodopirellula pilleata sp. nov., and Rhodopirellula solitaria sp. nov. isolated from natural or artificial marine surfaces in Northern Germany and California, USA, and emended description of the genus Rhodopirellula.</title>
        <authorList>
            <person name="Kallscheuer N."/>
            <person name="Wiegand S."/>
            <person name="Jogler M."/>
            <person name="Boedeker C."/>
            <person name="Peeters S.H."/>
            <person name="Rast P."/>
            <person name="Heuer A."/>
            <person name="Jetten M.S.M."/>
            <person name="Rohde M."/>
            <person name="Jogler C."/>
        </authorList>
    </citation>
    <scope>NUCLEOTIDE SEQUENCE [LARGE SCALE GENOMIC DNA]</scope>
    <source>
        <strain evidence="6 7">Poly21</strain>
    </source>
</reference>
<dbReference type="EC" id="3.4.21.-" evidence="6"/>
<evidence type="ECO:0000256" key="3">
    <source>
        <dbReference type="ARBA" id="ARBA00022825"/>
    </source>
</evidence>
<feature type="domain" description="Protease Do-like PDZ" evidence="5">
    <location>
        <begin position="346"/>
        <end position="492"/>
    </location>
</feature>
<dbReference type="InterPro" id="IPR043504">
    <property type="entry name" value="Peptidase_S1_PA_chymotrypsin"/>
</dbReference>